<feature type="non-terminal residue" evidence="3">
    <location>
        <position position="1"/>
    </location>
</feature>
<accession>A0A0B6YIJ5</accession>
<reference evidence="3" key="1">
    <citation type="submission" date="2014-12" db="EMBL/GenBank/DDBJ databases">
        <title>Insight into the proteome of Arion vulgaris.</title>
        <authorList>
            <person name="Aradska J."/>
            <person name="Bulat T."/>
            <person name="Smidak R."/>
            <person name="Sarate P."/>
            <person name="Gangsoo J."/>
            <person name="Sialana F."/>
            <person name="Bilban M."/>
            <person name="Lubec G."/>
        </authorList>
    </citation>
    <scope>NUCLEOTIDE SEQUENCE</scope>
    <source>
        <tissue evidence="3">Skin</tissue>
    </source>
</reference>
<organism evidence="3">
    <name type="scientific">Arion vulgaris</name>
    <dbReference type="NCBI Taxonomy" id="1028688"/>
    <lineage>
        <taxon>Eukaryota</taxon>
        <taxon>Metazoa</taxon>
        <taxon>Spiralia</taxon>
        <taxon>Lophotrochozoa</taxon>
        <taxon>Mollusca</taxon>
        <taxon>Gastropoda</taxon>
        <taxon>Heterobranchia</taxon>
        <taxon>Euthyneura</taxon>
        <taxon>Panpulmonata</taxon>
        <taxon>Eupulmonata</taxon>
        <taxon>Stylommatophora</taxon>
        <taxon>Helicina</taxon>
        <taxon>Arionoidea</taxon>
        <taxon>Arionidae</taxon>
        <taxon>Arion</taxon>
    </lineage>
</organism>
<dbReference type="InterPro" id="IPR046873">
    <property type="entry name" value="HisK-N-like"/>
</dbReference>
<feature type="domain" description="MAP3K HisK-N-like globin" evidence="2">
    <location>
        <begin position="48"/>
        <end position="83"/>
    </location>
</feature>
<proteinExistence type="predicted"/>
<feature type="non-terminal residue" evidence="3">
    <location>
        <position position="88"/>
    </location>
</feature>
<dbReference type="AlphaFoldDB" id="A0A0B6YIJ5"/>
<feature type="region of interest" description="Disordered" evidence="1">
    <location>
        <begin position="1"/>
        <end position="24"/>
    </location>
</feature>
<dbReference type="Pfam" id="PF20302">
    <property type="entry name" value="HisK-N-like"/>
    <property type="match status" value="1"/>
</dbReference>
<name>A0A0B6YIJ5_9EUPU</name>
<protein>
    <recommendedName>
        <fullName evidence="2">MAP3K HisK-N-like globin domain-containing protein</fullName>
    </recommendedName>
</protein>
<evidence type="ECO:0000256" key="1">
    <source>
        <dbReference type="SAM" id="MobiDB-lite"/>
    </source>
</evidence>
<gene>
    <name evidence="3" type="primary">ORF25683</name>
</gene>
<dbReference type="EMBL" id="HACG01008771">
    <property type="protein sequence ID" value="CEK55636.1"/>
    <property type="molecule type" value="Transcribed_RNA"/>
</dbReference>
<evidence type="ECO:0000259" key="2">
    <source>
        <dbReference type="Pfam" id="PF20302"/>
    </source>
</evidence>
<evidence type="ECO:0000313" key="3">
    <source>
        <dbReference type="EMBL" id="CEK55636.1"/>
    </source>
</evidence>
<sequence length="88" mass="10234">DEGRNRLRIPMTLPEPMMSTDSSPVQTYLLSPDIDVHDSSFNRDGGFYLLRKDSERRQTLVHILEQDSQKICTIWLDMLHRDATMSNP</sequence>